<evidence type="ECO:0000256" key="2">
    <source>
        <dbReference type="ARBA" id="ARBA00023015"/>
    </source>
</evidence>
<dbReference type="Pfam" id="PF08281">
    <property type="entry name" value="Sigma70_r4_2"/>
    <property type="match status" value="1"/>
</dbReference>
<dbReference type="SUPFAM" id="SSF88946">
    <property type="entry name" value="Sigma2 domain of RNA polymerase sigma factors"/>
    <property type="match status" value="1"/>
</dbReference>
<gene>
    <name evidence="7" type="ORF">DWW18_17735</name>
</gene>
<evidence type="ECO:0000313" key="7">
    <source>
        <dbReference type="EMBL" id="RGV31360.1"/>
    </source>
</evidence>
<comment type="similarity">
    <text evidence="1">Belongs to the sigma-70 factor family. ECF subfamily.</text>
</comment>
<keyword evidence="4" id="KW-0804">Transcription</keyword>
<evidence type="ECO:0000256" key="4">
    <source>
        <dbReference type="ARBA" id="ARBA00023163"/>
    </source>
</evidence>
<protein>
    <submittedName>
        <fullName evidence="7">RNA polymerase sigma-70 factor</fullName>
    </submittedName>
</protein>
<dbReference type="InterPro" id="IPR013249">
    <property type="entry name" value="RNA_pol_sigma70_r4_t2"/>
</dbReference>
<evidence type="ECO:0000256" key="3">
    <source>
        <dbReference type="ARBA" id="ARBA00023082"/>
    </source>
</evidence>
<dbReference type="STRING" id="1121130.GCA_000519105_03389"/>
<dbReference type="Proteomes" id="UP000283589">
    <property type="component" value="Unassembled WGS sequence"/>
</dbReference>
<dbReference type="Gene3D" id="1.10.10.10">
    <property type="entry name" value="Winged helix-like DNA-binding domain superfamily/Winged helix DNA-binding domain"/>
    <property type="match status" value="1"/>
</dbReference>
<dbReference type="Gene3D" id="1.10.1740.10">
    <property type="match status" value="1"/>
</dbReference>
<name>A0A412WVJ0_9BACT</name>
<dbReference type="GO" id="GO:0006352">
    <property type="term" value="P:DNA-templated transcription initiation"/>
    <property type="evidence" value="ECO:0007669"/>
    <property type="project" value="InterPro"/>
</dbReference>
<dbReference type="NCBIfam" id="TIGR02937">
    <property type="entry name" value="sigma70-ECF"/>
    <property type="match status" value="1"/>
</dbReference>
<dbReference type="InterPro" id="IPR013324">
    <property type="entry name" value="RNA_pol_sigma_r3/r4-like"/>
</dbReference>
<dbReference type="PANTHER" id="PTHR43133">
    <property type="entry name" value="RNA POLYMERASE ECF-TYPE SIGMA FACTO"/>
    <property type="match status" value="1"/>
</dbReference>
<sequence length="179" mass="21554">MNNIQNIYEESRYKILFNEFYPALVQFAFSFINNEDAAKDIVQEIFIRIWEKRIKFENELLLRKYLYLSTQNKCFTYLRDRKVQHYHKQQIIDNYQEQEEPNIINSLIKEEVYRQLLSSIEQLPPQCKKICLLTLDGKKPSEIAKELGLNVETVKKQKKIALKRLQDKFRILILLFSTT</sequence>
<dbReference type="GO" id="GO:0016987">
    <property type="term" value="F:sigma factor activity"/>
    <property type="evidence" value="ECO:0007669"/>
    <property type="project" value="UniProtKB-KW"/>
</dbReference>
<dbReference type="InterPro" id="IPR007627">
    <property type="entry name" value="RNA_pol_sigma70_r2"/>
</dbReference>
<reference evidence="7 8" key="1">
    <citation type="submission" date="2018-08" db="EMBL/GenBank/DDBJ databases">
        <title>A genome reference for cultivated species of the human gut microbiota.</title>
        <authorList>
            <person name="Zou Y."/>
            <person name="Xue W."/>
            <person name="Luo G."/>
        </authorList>
    </citation>
    <scope>NUCLEOTIDE SEQUENCE [LARGE SCALE GENOMIC DNA]</scope>
    <source>
        <strain evidence="7 8">AF14-49</strain>
    </source>
</reference>
<organism evidence="7 8">
    <name type="scientific">Butyricimonas virosa</name>
    <dbReference type="NCBI Taxonomy" id="544645"/>
    <lineage>
        <taxon>Bacteria</taxon>
        <taxon>Pseudomonadati</taxon>
        <taxon>Bacteroidota</taxon>
        <taxon>Bacteroidia</taxon>
        <taxon>Bacteroidales</taxon>
        <taxon>Odoribacteraceae</taxon>
        <taxon>Butyricimonas</taxon>
    </lineage>
</organism>
<comment type="caution">
    <text evidence="7">The sequence shown here is derived from an EMBL/GenBank/DDBJ whole genome shotgun (WGS) entry which is preliminary data.</text>
</comment>
<proteinExistence type="inferred from homology"/>
<dbReference type="InterPro" id="IPR014327">
    <property type="entry name" value="RNA_pol_sigma70_bacteroid"/>
</dbReference>
<feature type="domain" description="RNA polymerase sigma-70 region 2" evidence="5">
    <location>
        <begin position="16"/>
        <end position="82"/>
    </location>
</feature>
<evidence type="ECO:0000259" key="6">
    <source>
        <dbReference type="Pfam" id="PF08281"/>
    </source>
</evidence>
<keyword evidence="3" id="KW-0731">Sigma factor</keyword>
<dbReference type="NCBIfam" id="TIGR02985">
    <property type="entry name" value="Sig70_bacteroi1"/>
    <property type="match status" value="1"/>
</dbReference>
<dbReference type="RefSeq" id="WP_118261364.1">
    <property type="nucleotide sequence ID" value="NZ_CAJUBB010000041.1"/>
</dbReference>
<dbReference type="GO" id="GO:0003677">
    <property type="term" value="F:DNA binding"/>
    <property type="evidence" value="ECO:0007669"/>
    <property type="project" value="InterPro"/>
</dbReference>
<dbReference type="AlphaFoldDB" id="A0A412WVJ0"/>
<accession>A0A412WVJ0</accession>
<dbReference type="EMBL" id="QRZA01000034">
    <property type="protein sequence ID" value="RGV31360.1"/>
    <property type="molecule type" value="Genomic_DNA"/>
</dbReference>
<dbReference type="Pfam" id="PF04542">
    <property type="entry name" value="Sigma70_r2"/>
    <property type="match status" value="1"/>
</dbReference>
<evidence type="ECO:0000256" key="1">
    <source>
        <dbReference type="ARBA" id="ARBA00010641"/>
    </source>
</evidence>
<dbReference type="PANTHER" id="PTHR43133:SF46">
    <property type="entry name" value="RNA POLYMERASE SIGMA-70 FACTOR ECF SUBFAMILY"/>
    <property type="match status" value="1"/>
</dbReference>
<dbReference type="InterPro" id="IPR039425">
    <property type="entry name" value="RNA_pol_sigma-70-like"/>
</dbReference>
<keyword evidence="2" id="KW-0805">Transcription regulation</keyword>
<dbReference type="InterPro" id="IPR014284">
    <property type="entry name" value="RNA_pol_sigma-70_dom"/>
</dbReference>
<feature type="domain" description="RNA polymerase sigma factor 70 region 4 type 2" evidence="6">
    <location>
        <begin position="114"/>
        <end position="165"/>
    </location>
</feature>
<evidence type="ECO:0000313" key="8">
    <source>
        <dbReference type="Proteomes" id="UP000283589"/>
    </source>
</evidence>
<dbReference type="InterPro" id="IPR013325">
    <property type="entry name" value="RNA_pol_sigma_r2"/>
</dbReference>
<dbReference type="InterPro" id="IPR036388">
    <property type="entry name" value="WH-like_DNA-bd_sf"/>
</dbReference>
<dbReference type="SUPFAM" id="SSF88659">
    <property type="entry name" value="Sigma3 and sigma4 domains of RNA polymerase sigma factors"/>
    <property type="match status" value="1"/>
</dbReference>
<evidence type="ECO:0000259" key="5">
    <source>
        <dbReference type="Pfam" id="PF04542"/>
    </source>
</evidence>